<dbReference type="Pfam" id="PF18435">
    <property type="entry name" value="EstA_Ig_like"/>
    <property type="match status" value="1"/>
</dbReference>
<feature type="domain" description="Metallo-beta-lactamase" evidence="2">
    <location>
        <begin position="429"/>
        <end position="598"/>
    </location>
</feature>
<evidence type="ECO:0000256" key="1">
    <source>
        <dbReference type="ARBA" id="ARBA00022729"/>
    </source>
</evidence>
<dbReference type="SUPFAM" id="SSF53474">
    <property type="entry name" value="alpha/beta-Hydrolases"/>
    <property type="match status" value="1"/>
</dbReference>
<reference evidence="3 4" key="1">
    <citation type="submission" date="2024-04" db="EMBL/GenBank/DDBJ databases">
        <title>Tritrichomonas musculus Genome.</title>
        <authorList>
            <person name="Alves-Ferreira E."/>
            <person name="Grigg M."/>
            <person name="Lorenzi H."/>
            <person name="Galac M."/>
        </authorList>
    </citation>
    <scope>NUCLEOTIDE SEQUENCE [LARGE SCALE GENOMIC DNA]</scope>
    <source>
        <strain evidence="3 4">EAF2021</strain>
    </source>
</reference>
<dbReference type="Gene3D" id="3.40.50.1820">
    <property type="entry name" value="alpha/beta hydrolase"/>
    <property type="match status" value="1"/>
</dbReference>
<dbReference type="Gene3D" id="3.60.15.10">
    <property type="entry name" value="Ribonuclease Z/Hydroxyacylglutathione hydrolase-like"/>
    <property type="match status" value="1"/>
</dbReference>
<name>A0ABR2JPX3_9EUKA</name>
<dbReference type="SMART" id="SM00849">
    <property type="entry name" value="Lactamase_B"/>
    <property type="match status" value="1"/>
</dbReference>
<dbReference type="Gene3D" id="2.60.40.2180">
    <property type="match status" value="1"/>
</dbReference>
<dbReference type="Proteomes" id="UP001470230">
    <property type="component" value="Unassembled WGS sequence"/>
</dbReference>
<accession>A0ABR2JPX3</accession>
<dbReference type="PANTHER" id="PTHR43037">
    <property type="entry name" value="UNNAMED PRODUCT-RELATED"/>
    <property type="match status" value="1"/>
</dbReference>
<evidence type="ECO:0000259" key="2">
    <source>
        <dbReference type="SMART" id="SM00849"/>
    </source>
</evidence>
<keyword evidence="1" id="KW-0732">Signal</keyword>
<organism evidence="3 4">
    <name type="scientific">Tritrichomonas musculus</name>
    <dbReference type="NCBI Taxonomy" id="1915356"/>
    <lineage>
        <taxon>Eukaryota</taxon>
        <taxon>Metamonada</taxon>
        <taxon>Parabasalia</taxon>
        <taxon>Tritrichomonadida</taxon>
        <taxon>Tritrichomonadidae</taxon>
        <taxon>Tritrichomonas</taxon>
    </lineage>
</organism>
<dbReference type="InterPro" id="IPR041172">
    <property type="entry name" value="EstA_Ig-like_N"/>
</dbReference>
<sequence length="683" mass="77632">MKLHNIKAVTKVTGDGQMVAAVMLEYDDAISSQNLRKKDYRVKCRNITEIYANPNGKLGQKSSEGRYVFLELDLSDNDSSVKRRIGKGRDSKLKVVSVELEILLPGDTSYRKINSAINITVDSFQSFTFEDHKTGNKLDYNLFIPHEIKEQRRYPLVLFIHDAGSCSDDIQAPLVQGNGATVWAEDFSQQRNPCFVLAPRYPNQVANDHFEVTWEADATISLVKSLIKKYPVDEKRIFGTGQSMGCMILCELMLRNPNFFAGCFLVAGQWNPDTMSSVKDENLWILVSEMDEKAFPIMSNCMKNVEKCGGRVVRGCINAKDNLDVQNDVVRMIARTGEHIFFTWFEKDSILPENEKPSPGAYHVHTWVHAYNLVAIQDWLFAQSNNRIDFSCKHDVLLEDENGKRLPMDVPYFHSSLIAPGTWQISSDGDYFYLVEGENEALVIDGGYGCGNPRAYCQSLTEKPVKHIANTHDHFDHTANNCYFDCAYMSKETQPLATIPFPSFSGINFPRNYPVVIIDEGYVFDLGGREIETFKCPDHAVGSLLFLDKKEGILFCGDELCMPFGKELNGSVEHAYKMFGKLQDRIDEIKILYGGPGKGEKDTIIRLRRNMKYIMSGHEGNPIKSPNMKKQADKPIVYLRRMPHTPDKHKYNPADIPFMREMEHEGIKVIYDSRKIFDNLNSS</sequence>
<evidence type="ECO:0000313" key="4">
    <source>
        <dbReference type="Proteomes" id="UP001470230"/>
    </source>
</evidence>
<dbReference type="PANTHER" id="PTHR43037:SF1">
    <property type="entry name" value="BLL1128 PROTEIN"/>
    <property type="match status" value="1"/>
</dbReference>
<evidence type="ECO:0000313" key="3">
    <source>
        <dbReference type="EMBL" id="KAK8880749.1"/>
    </source>
</evidence>
<dbReference type="InterPro" id="IPR036866">
    <property type="entry name" value="RibonucZ/Hydroxyglut_hydro"/>
</dbReference>
<dbReference type="InterPro" id="IPR050955">
    <property type="entry name" value="Plant_Biomass_Hydrol_Est"/>
</dbReference>
<dbReference type="EMBL" id="JAPFFF010000010">
    <property type="protein sequence ID" value="KAK8880749.1"/>
    <property type="molecule type" value="Genomic_DNA"/>
</dbReference>
<dbReference type="SUPFAM" id="SSF56281">
    <property type="entry name" value="Metallo-hydrolase/oxidoreductase"/>
    <property type="match status" value="1"/>
</dbReference>
<dbReference type="InterPro" id="IPR001279">
    <property type="entry name" value="Metallo-B-lactamas"/>
</dbReference>
<protein>
    <recommendedName>
        <fullName evidence="2">Metallo-beta-lactamase domain-containing protein</fullName>
    </recommendedName>
</protein>
<keyword evidence="4" id="KW-1185">Reference proteome</keyword>
<gene>
    <name evidence="3" type="ORF">M9Y10_003436</name>
</gene>
<comment type="caution">
    <text evidence="3">The sequence shown here is derived from an EMBL/GenBank/DDBJ whole genome shotgun (WGS) entry which is preliminary data.</text>
</comment>
<proteinExistence type="predicted"/>
<dbReference type="InterPro" id="IPR029058">
    <property type="entry name" value="AB_hydrolase_fold"/>
</dbReference>
<dbReference type="Pfam" id="PF00753">
    <property type="entry name" value="Lactamase_B"/>
    <property type="match status" value="1"/>
</dbReference>